<evidence type="ECO:0000313" key="3">
    <source>
        <dbReference type="MGI" id="MGI:1890475"/>
    </source>
</evidence>
<reference evidence="2" key="4">
    <citation type="submission" date="2025-09" db="UniProtKB">
        <authorList>
            <consortium name="Ensembl"/>
        </authorList>
    </citation>
    <scope>IDENTIFICATION</scope>
    <source>
        <strain evidence="2">C57BL/6J</strain>
    </source>
</reference>
<evidence type="ECO:0000313" key="4">
    <source>
        <dbReference type="Proteomes" id="UP000000589"/>
    </source>
</evidence>
<reference evidence="2 4" key="1">
    <citation type="journal article" date="2009" name="PLoS Biol.">
        <title>Lineage-specific biology revealed by a finished genome assembly of the mouse.</title>
        <authorList>
            <consortium name="Mouse Genome Sequencing Consortium"/>
            <person name="Church D.M."/>
            <person name="Goodstadt L."/>
            <person name="Hillier L.W."/>
            <person name="Zody M.C."/>
            <person name="Goldstein S."/>
            <person name="She X."/>
            <person name="Bult C.J."/>
            <person name="Agarwala R."/>
            <person name="Cherry J.L."/>
            <person name="DiCuccio M."/>
            <person name="Hlavina W."/>
            <person name="Kapustin Y."/>
            <person name="Meric P."/>
            <person name="Maglott D."/>
            <person name="Birtle Z."/>
            <person name="Marques A.C."/>
            <person name="Graves T."/>
            <person name="Zhou S."/>
            <person name="Teague B."/>
            <person name="Potamousis K."/>
            <person name="Churas C."/>
            <person name="Place M."/>
            <person name="Herschleb J."/>
            <person name="Runnheim R."/>
            <person name="Forrest D."/>
            <person name="Amos-Landgraf J."/>
            <person name="Schwartz D.C."/>
            <person name="Cheng Z."/>
            <person name="Lindblad-Toh K."/>
            <person name="Eichler E.E."/>
            <person name="Ponting C.P."/>
        </authorList>
    </citation>
    <scope>NUCLEOTIDE SEQUENCE [LARGE SCALE GENOMIC DNA]</scope>
    <source>
        <strain evidence="2 4">C57BL/6J</strain>
    </source>
</reference>
<keyword evidence="4" id="KW-1185">Reference proteome</keyword>
<reference evidence="2" key="3">
    <citation type="submission" date="2025-08" db="UniProtKB">
        <authorList>
            <consortium name="Ensembl"/>
        </authorList>
    </citation>
    <scope>IDENTIFICATION</scope>
    <source>
        <strain evidence="2">C57BL/6J</strain>
    </source>
</reference>
<organism evidence="2 4">
    <name type="scientific">Mus musculus</name>
    <name type="common">Mouse</name>
    <dbReference type="NCBI Taxonomy" id="10090"/>
    <lineage>
        <taxon>Eukaryota</taxon>
        <taxon>Metazoa</taxon>
        <taxon>Chordata</taxon>
        <taxon>Craniata</taxon>
        <taxon>Vertebrata</taxon>
        <taxon>Euteleostomi</taxon>
        <taxon>Mammalia</taxon>
        <taxon>Eutheria</taxon>
        <taxon>Euarchontoglires</taxon>
        <taxon>Glires</taxon>
        <taxon>Rodentia</taxon>
        <taxon>Myomorpha</taxon>
        <taxon>Muroidea</taxon>
        <taxon>Muridae</taxon>
        <taxon>Murinae</taxon>
        <taxon>Mus</taxon>
        <taxon>Mus</taxon>
    </lineage>
</organism>
<dbReference type="AlphaFoldDB" id="A0A0U1RP02"/>
<evidence type="ECO:0000313" key="2">
    <source>
        <dbReference type="Ensembl" id="ENSMUSP00000145772.2"/>
    </source>
</evidence>
<reference evidence="2 4" key="2">
    <citation type="journal article" date="2011" name="PLoS Biol.">
        <title>Modernizing reference genome assemblies.</title>
        <authorList>
            <person name="Church D.M."/>
            <person name="Schneider V.A."/>
            <person name="Graves T."/>
            <person name="Auger K."/>
            <person name="Cunningham F."/>
            <person name="Bouk N."/>
            <person name="Chen H.C."/>
            <person name="Agarwala R."/>
            <person name="McLaren W.M."/>
            <person name="Ritchie G.R."/>
            <person name="Albracht D."/>
            <person name="Kremitzki M."/>
            <person name="Rock S."/>
            <person name="Kotkiewicz H."/>
            <person name="Kremitzki C."/>
            <person name="Wollam A."/>
            <person name="Trani L."/>
            <person name="Fulton L."/>
            <person name="Fulton R."/>
            <person name="Matthews L."/>
            <person name="Whitehead S."/>
            <person name="Chow W."/>
            <person name="Torrance J."/>
            <person name="Dunn M."/>
            <person name="Harden G."/>
            <person name="Threadgold G."/>
            <person name="Wood J."/>
            <person name="Collins J."/>
            <person name="Heath P."/>
            <person name="Griffiths G."/>
            <person name="Pelan S."/>
            <person name="Grafham D."/>
            <person name="Eichler E.E."/>
            <person name="Weinstock G."/>
            <person name="Mardis E.R."/>
            <person name="Wilson R.K."/>
            <person name="Howe K."/>
            <person name="Flicek P."/>
            <person name="Hubbard T."/>
        </authorList>
    </citation>
    <scope>NUCLEOTIDE SEQUENCE [LARGE SCALE GENOMIC DNA]</scope>
    <source>
        <strain evidence="2 4">C57BL/6J</strain>
    </source>
</reference>
<dbReference type="GeneTree" id="ENSGT00510000048783"/>
<dbReference type="Bgee" id="ENSMUSG00000030745">
    <property type="expression patterns" value="Expressed in thymus and 45 other cell types or tissues"/>
</dbReference>
<dbReference type="Antibodypedia" id="12828">
    <property type="antibodies" value="497 antibodies from 43 providers"/>
</dbReference>
<keyword evidence="1" id="KW-0732">Signal</keyword>
<gene>
    <name evidence="2 3" type="primary">Il21r</name>
</gene>
<dbReference type="Ensembl" id="ENSMUST00000206234.2">
    <property type="protein sequence ID" value="ENSMUSP00000145772.2"/>
    <property type="gene ID" value="ENSMUSG00000030745.10"/>
</dbReference>
<sequence length="63" mass="6852">MPRGPVAALLLLILHGGKMNMRNFRTKRPSAAYTGLATTPHIYGTRAICACLNSCPMKFSLSM</sequence>
<protein>
    <submittedName>
        <fullName evidence="2">Interleukin 21 receptor</fullName>
    </submittedName>
</protein>
<feature type="signal peptide" evidence="1">
    <location>
        <begin position="1"/>
        <end position="19"/>
    </location>
</feature>
<proteinExistence type="predicted"/>
<dbReference type="ExpressionAtlas" id="A0A0U1RP02">
    <property type="expression patterns" value="baseline and differential"/>
</dbReference>
<evidence type="ECO:0000256" key="1">
    <source>
        <dbReference type="SAM" id="SignalP"/>
    </source>
</evidence>
<accession>A0A0U1RP02</accession>
<feature type="chain" id="PRO_5006714328" evidence="1">
    <location>
        <begin position="20"/>
        <end position="63"/>
    </location>
</feature>
<name>A0A0U1RP02_MOUSE</name>
<dbReference type="Proteomes" id="UP000000589">
    <property type="component" value="Chromosome 7"/>
</dbReference>
<dbReference type="AGR" id="MGI:1890475"/>
<dbReference type="MGI" id="MGI:1890475">
    <property type="gene designation" value="Il21r"/>
</dbReference>
<dbReference type="VEuPathDB" id="HostDB:ENSMUSG00000030745"/>